<dbReference type="OrthoDB" id="445896at2759"/>
<dbReference type="AlphaFoldDB" id="A0A9Q1GDB5"/>
<comment type="caution">
    <text evidence="2">The sequence shown here is derived from an EMBL/GenBank/DDBJ whole genome shotgun (WGS) entry which is preliminary data.</text>
</comment>
<feature type="compositionally biased region" description="Polar residues" evidence="1">
    <location>
        <begin position="24"/>
        <end position="34"/>
    </location>
</feature>
<reference evidence="2" key="1">
    <citation type="journal article" date="2023" name="Science">
        <title>Genome structures resolve the early diversification of teleost fishes.</title>
        <authorList>
            <person name="Parey E."/>
            <person name="Louis A."/>
            <person name="Montfort J."/>
            <person name="Bouchez O."/>
            <person name="Roques C."/>
            <person name="Iampietro C."/>
            <person name="Lluch J."/>
            <person name="Castinel A."/>
            <person name="Donnadieu C."/>
            <person name="Desvignes T."/>
            <person name="Floi Bucao C."/>
            <person name="Jouanno E."/>
            <person name="Wen M."/>
            <person name="Mejri S."/>
            <person name="Dirks R."/>
            <person name="Jansen H."/>
            <person name="Henkel C."/>
            <person name="Chen W.J."/>
            <person name="Zahm M."/>
            <person name="Cabau C."/>
            <person name="Klopp C."/>
            <person name="Thompson A.W."/>
            <person name="Robinson-Rechavi M."/>
            <person name="Braasch I."/>
            <person name="Lecointre G."/>
            <person name="Bobe J."/>
            <person name="Postlethwait J.H."/>
            <person name="Berthelot C."/>
            <person name="Roest Crollius H."/>
            <person name="Guiguen Y."/>
        </authorList>
    </citation>
    <scope>NUCLEOTIDE SEQUENCE</scope>
    <source>
        <strain evidence="2">WJC10195</strain>
    </source>
</reference>
<feature type="compositionally biased region" description="Basic and acidic residues" evidence="1">
    <location>
        <begin position="8"/>
        <end position="22"/>
    </location>
</feature>
<sequence length="114" mass="12307">MPLSPASSKHEPSDQQRQEELQRQCATNGNQGDSDSSREDAVYDTIRAAAAAAESPPAGPMEEPRGNTVVIRIGIPDLQQTFSPSTNRFGMSCYATPAVRRDHLPAFPLSVQPV</sequence>
<name>A0A9Q1GDB5_SYNKA</name>
<feature type="region of interest" description="Disordered" evidence="1">
    <location>
        <begin position="1"/>
        <end position="41"/>
    </location>
</feature>
<organism evidence="2 3">
    <name type="scientific">Synaphobranchus kaupii</name>
    <name type="common">Kaup's arrowtooth eel</name>
    <dbReference type="NCBI Taxonomy" id="118154"/>
    <lineage>
        <taxon>Eukaryota</taxon>
        <taxon>Metazoa</taxon>
        <taxon>Chordata</taxon>
        <taxon>Craniata</taxon>
        <taxon>Vertebrata</taxon>
        <taxon>Euteleostomi</taxon>
        <taxon>Actinopterygii</taxon>
        <taxon>Neopterygii</taxon>
        <taxon>Teleostei</taxon>
        <taxon>Anguilliformes</taxon>
        <taxon>Synaphobranchidae</taxon>
        <taxon>Synaphobranchus</taxon>
    </lineage>
</organism>
<dbReference type="Proteomes" id="UP001152622">
    <property type="component" value="Chromosome 1"/>
</dbReference>
<protein>
    <submittedName>
        <fullName evidence="2">Uncharacterized protein</fullName>
    </submittedName>
</protein>
<evidence type="ECO:0000313" key="3">
    <source>
        <dbReference type="Proteomes" id="UP001152622"/>
    </source>
</evidence>
<evidence type="ECO:0000256" key="1">
    <source>
        <dbReference type="SAM" id="MobiDB-lite"/>
    </source>
</evidence>
<proteinExistence type="predicted"/>
<keyword evidence="3" id="KW-1185">Reference proteome</keyword>
<evidence type="ECO:0000313" key="2">
    <source>
        <dbReference type="EMBL" id="KAJ8381468.1"/>
    </source>
</evidence>
<gene>
    <name evidence="2" type="ORF">SKAU_G00022460</name>
</gene>
<dbReference type="EMBL" id="JAINUF010000001">
    <property type="protein sequence ID" value="KAJ8381468.1"/>
    <property type="molecule type" value="Genomic_DNA"/>
</dbReference>
<accession>A0A9Q1GDB5</accession>